<dbReference type="PANTHER" id="PTHR10357:SF209">
    <property type="entry name" value="PERIPLASMIC ALPHA-AMYLASE"/>
    <property type="match status" value="1"/>
</dbReference>
<evidence type="ECO:0000259" key="2">
    <source>
        <dbReference type="SMART" id="SM00642"/>
    </source>
</evidence>
<evidence type="ECO:0000256" key="1">
    <source>
        <dbReference type="SAM" id="SignalP"/>
    </source>
</evidence>
<dbReference type="AlphaFoldDB" id="A0AA97F6Z0"/>
<reference evidence="3 4" key="1">
    <citation type="submission" date="2023-10" db="EMBL/GenBank/DDBJ databases">
        <title>Complete genome sequence of a Sphingomonadaceae bacterium.</title>
        <authorList>
            <person name="Yan C."/>
        </authorList>
    </citation>
    <scope>NUCLEOTIDE SEQUENCE [LARGE SCALE GENOMIC DNA]</scope>
    <source>
        <strain evidence="3 4">SCSIO 66989</strain>
    </source>
</reference>
<sequence length="639" mass="70626">MKKSFVSTLSPFWTRRAAQYGSALLGGALLAAAPVAAQDHVPTPPAQYGADASLAEVRARLPQDEIIYFVLPDRFANADPDNDRGGLTGGALKTGYDPTHKGFYHGGDLKGLIEKLDYIEDMGITAIWFAPIFTNKPVQGDPGEESAGYHGYWVTDFTKVDPHFGTNEDFKTFVEAAHARGMKVYMDIITNHTADVIVFRDGDENGYRYRSIADYPWSTKGDADGEPINDGFLGEKVLTEENFSRLTDPNFAYQPYVPAEEADVKRPAWLNNPIYYHNRGDTTFTGESSRMGDFVGLDDVMTEHPRVVAGFIEVYADWIRDFGVDGFRIDTARHVNPEFWQQFVPAMLQVAKEQGIPNFHIFGEVYSETADPGYLAQYSVRDGFPALLDFSFRAAMRETLKSDGATNNLFRHYAGDVLYAGGEKAALQLPTFLGNHDVARFSTVIKQDNPDISQEELLARVKLGHMMMLGLRGVPTIYSGTEQGFVGDGNDQAAREDMFPSKVDSYNDNDLIGTDATTAEDNFDQSHVLYQTVADFAKLRRDHPALRRGRQLPRANGDTPGLFAVSRFEPDTDREYVLVYNTSAEPVQGNVRMGYGVRQVESIYGDCASSVRAPGALAVSLPAFGALICAEVRDDGDAE</sequence>
<evidence type="ECO:0000313" key="3">
    <source>
        <dbReference type="EMBL" id="WOE75519.1"/>
    </source>
</evidence>
<keyword evidence="4" id="KW-1185">Reference proteome</keyword>
<proteinExistence type="predicted"/>
<gene>
    <name evidence="3" type="ORF">RB602_02055</name>
</gene>
<dbReference type="InterPro" id="IPR017853">
    <property type="entry name" value="GH"/>
</dbReference>
<dbReference type="EMBL" id="CP136594">
    <property type="protein sequence ID" value="WOE75519.1"/>
    <property type="molecule type" value="Genomic_DNA"/>
</dbReference>
<dbReference type="PANTHER" id="PTHR10357">
    <property type="entry name" value="ALPHA-AMYLASE FAMILY MEMBER"/>
    <property type="match status" value="1"/>
</dbReference>
<dbReference type="Gene3D" id="3.20.20.80">
    <property type="entry name" value="Glycosidases"/>
    <property type="match status" value="2"/>
</dbReference>
<name>A0AA97F6Z0_9SPHN</name>
<keyword evidence="3" id="KW-0378">Hydrolase</keyword>
<dbReference type="RefSeq" id="WP_317082506.1">
    <property type="nucleotide sequence ID" value="NZ_CP136594.1"/>
</dbReference>
<accession>A0AA97F6Z0</accession>
<dbReference type="InterPro" id="IPR006047">
    <property type="entry name" value="GH13_cat_dom"/>
</dbReference>
<dbReference type="Proteomes" id="UP001302429">
    <property type="component" value="Chromosome"/>
</dbReference>
<keyword evidence="1" id="KW-0732">Signal</keyword>
<dbReference type="Pfam" id="PF00128">
    <property type="entry name" value="Alpha-amylase"/>
    <property type="match status" value="1"/>
</dbReference>
<dbReference type="SMART" id="SM00642">
    <property type="entry name" value="Aamy"/>
    <property type="match status" value="1"/>
</dbReference>
<feature type="signal peptide" evidence="1">
    <location>
        <begin position="1"/>
        <end position="37"/>
    </location>
</feature>
<evidence type="ECO:0000313" key="4">
    <source>
        <dbReference type="Proteomes" id="UP001302429"/>
    </source>
</evidence>
<organism evidence="3 4">
    <name type="scientific">Alterisphingorhabdus coralli</name>
    <dbReference type="NCBI Taxonomy" id="3071408"/>
    <lineage>
        <taxon>Bacteria</taxon>
        <taxon>Pseudomonadati</taxon>
        <taxon>Pseudomonadota</taxon>
        <taxon>Alphaproteobacteria</taxon>
        <taxon>Sphingomonadales</taxon>
        <taxon>Sphingomonadaceae</taxon>
        <taxon>Alterisphingorhabdus (ex Yan et al. 2024)</taxon>
    </lineage>
</organism>
<feature type="chain" id="PRO_5041660644" evidence="1">
    <location>
        <begin position="38"/>
        <end position="639"/>
    </location>
</feature>
<protein>
    <submittedName>
        <fullName evidence="3">Alpha-amylase family glycosyl hydrolase</fullName>
    </submittedName>
</protein>
<dbReference type="GO" id="GO:0005975">
    <property type="term" value="P:carbohydrate metabolic process"/>
    <property type="evidence" value="ECO:0007669"/>
    <property type="project" value="InterPro"/>
</dbReference>
<dbReference type="GO" id="GO:0016787">
    <property type="term" value="F:hydrolase activity"/>
    <property type="evidence" value="ECO:0007669"/>
    <property type="project" value="UniProtKB-KW"/>
</dbReference>
<dbReference type="SUPFAM" id="SSF51445">
    <property type="entry name" value="(Trans)glycosidases"/>
    <property type="match status" value="1"/>
</dbReference>
<feature type="domain" description="Glycosyl hydrolase family 13 catalytic" evidence="2">
    <location>
        <begin position="69"/>
        <end position="540"/>
    </location>
</feature>
<dbReference type="KEGG" id="acoa:RB602_02055"/>
<dbReference type="CDD" id="cd11339">
    <property type="entry name" value="AmyAc_bac_CMD_like_2"/>
    <property type="match status" value="1"/>
</dbReference>